<keyword evidence="3" id="KW-1185">Reference proteome</keyword>
<evidence type="ECO:0000256" key="1">
    <source>
        <dbReference type="SAM" id="Coils"/>
    </source>
</evidence>
<evidence type="ECO:0000313" key="4">
    <source>
        <dbReference type="RefSeq" id="XP_026680584.1"/>
    </source>
</evidence>
<feature type="region of interest" description="Disordered" evidence="2">
    <location>
        <begin position="115"/>
        <end position="155"/>
    </location>
</feature>
<reference evidence="4" key="1">
    <citation type="submission" date="2025-08" db="UniProtKB">
        <authorList>
            <consortium name="RefSeq"/>
        </authorList>
    </citation>
    <scope>IDENTIFICATION</scope>
</reference>
<protein>
    <submittedName>
        <fullName evidence="4">ELKS/Rab6-interacting/CAST family member 1-like</fullName>
    </submittedName>
</protein>
<feature type="compositionally biased region" description="Basic and acidic residues" evidence="2">
    <location>
        <begin position="88"/>
        <end position="99"/>
    </location>
</feature>
<name>A0A3Q0IWE8_DIACI</name>
<dbReference type="KEGG" id="dci:113468115"/>
<dbReference type="GeneID" id="113468115"/>
<evidence type="ECO:0000313" key="3">
    <source>
        <dbReference type="Proteomes" id="UP000079169"/>
    </source>
</evidence>
<accession>A0A3Q0IWE8</accession>
<feature type="region of interest" description="Disordered" evidence="2">
    <location>
        <begin position="72"/>
        <end position="103"/>
    </location>
</feature>
<organism evidence="3 4">
    <name type="scientific">Diaphorina citri</name>
    <name type="common">Asian citrus psyllid</name>
    <dbReference type="NCBI Taxonomy" id="121845"/>
    <lineage>
        <taxon>Eukaryota</taxon>
        <taxon>Metazoa</taxon>
        <taxon>Ecdysozoa</taxon>
        <taxon>Arthropoda</taxon>
        <taxon>Hexapoda</taxon>
        <taxon>Insecta</taxon>
        <taxon>Pterygota</taxon>
        <taxon>Neoptera</taxon>
        <taxon>Paraneoptera</taxon>
        <taxon>Hemiptera</taxon>
        <taxon>Sternorrhyncha</taxon>
        <taxon>Psylloidea</taxon>
        <taxon>Psyllidae</taxon>
        <taxon>Diaphorininae</taxon>
        <taxon>Diaphorina</taxon>
    </lineage>
</organism>
<dbReference type="Proteomes" id="UP000079169">
    <property type="component" value="Unplaced"/>
</dbReference>
<feature type="coiled-coil region" evidence="1">
    <location>
        <begin position="155"/>
        <end position="213"/>
    </location>
</feature>
<dbReference type="PaxDb" id="121845-A0A3Q0IWE8"/>
<dbReference type="AlphaFoldDB" id="A0A3Q0IWE8"/>
<keyword evidence="1" id="KW-0175">Coiled coil</keyword>
<sequence>MTDNILEENTSLEETQKAFTNKKLLVETSSDKAIMTDIIQEETKTLENRDKTITDQRQKGIDKEMIGEIFTDKTVKGKDNNSSMTSRTQERGEGLEETPKAITNKAMQKLENLDKGSDEAMAKKAIQSRERNKGLEETPTAIINKAIEGDKANDEAMDEKELDELEQLIDLMNEKNERIEELEMALKESVHMMAEKEKELDEEEERRKAIMEKVKINKNLWLTKKGLLT</sequence>
<evidence type="ECO:0000256" key="2">
    <source>
        <dbReference type="SAM" id="MobiDB-lite"/>
    </source>
</evidence>
<feature type="non-terminal residue" evidence="4">
    <location>
        <position position="229"/>
    </location>
</feature>
<feature type="compositionally biased region" description="Basic and acidic residues" evidence="2">
    <location>
        <begin position="115"/>
        <end position="136"/>
    </location>
</feature>
<proteinExistence type="predicted"/>
<gene>
    <name evidence="4" type="primary">LOC113468115</name>
</gene>
<dbReference type="RefSeq" id="XP_026680584.1">
    <property type="nucleotide sequence ID" value="XM_026824783.1"/>
</dbReference>